<dbReference type="PANTHER" id="PTHR18964:SF149">
    <property type="entry name" value="BIFUNCTIONAL UDP-N-ACETYLGLUCOSAMINE 2-EPIMERASE_N-ACETYLMANNOSAMINE KINASE"/>
    <property type="match status" value="1"/>
</dbReference>
<accession>A0A1I0HJ35</accession>
<dbReference type="Proteomes" id="UP000199820">
    <property type="component" value="Unassembled WGS sequence"/>
</dbReference>
<keyword evidence="7" id="KW-0067">ATP-binding</keyword>
<protein>
    <recommendedName>
        <fullName evidence="3">Glucokinase</fullName>
        <ecNumber evidence="2">2.7.1.2</ecNumber>
    </recommendedName>
    <alternativeName>
        <fullName evidence="8">Glucose kinase</fullName>
    </alternativeName>
</protein>
<dbReference type="InterPro" id="IPR000600">
    <property type="entry name" value="ROK"/>
</dbReference>
<dbReference type="Gene3D" id="3.30.420.40">
    <property type="match status" value="2"/>
</dbReference>
<dbReference type="PROSITE" id="PS01125">
    <property type="entry name" value="ROK"/>
    <property type="match status" value="1"/>
</dbReference>
<dbReference type="Pfam" id="PF00480">
    <property type="entry name" value="ROK"/>
    <property type="match status" value="1"/>
</dbReference>
<sequence>MDIGGTEIKIGLFDGEGNLLEKWSIPTDRTDGGCRILADAAASLLAKMRERGLGSSDVIGVGVGVPGVVLPDGTVERAVNLGWGRLDAAGELTELLDGIPAFIGNDANAAALGEAWKGAGKGRRSLVLVTLGTGLGAGVIIDGKMITGAHGVGGEIGHMRVRDDEKEPCTCGGYGCSQQICSATGLVREAERLLSAEPEAESVLRTFGSSLTARDIADAAKEGDRIAEKTMDIMTRYLGRTLALTAMVVDPEVFILGGGVSAAGSYLTERTEKYYKEYSPISEYRADVVTARLGNDAGIYGAAAMAGGFGNGRTILGK</sequence>
<proteinExistence type="inferred from homology"/>
<dbReference type="eggNOG" id="COG1940">
    <property type="taxonomic scope" value="Bacteria"/>
</dbReference>
<evidence type="ECO:0000256" key="2">
    <source>
        <dbReference type="ARBA" id="ARBA00012323"/>
    </source>
</evidence>
<dbReference type="NCBIfam" id="TIGR00744">
    <property type="entry name" value="ROK_glcA_fam"/>
    <property type="match status" value="1"/>
</dbReference>
<dbReference type="AlphaFoldDB" id="A0A1I0HJ35"/>
<reference evidence="10" key="1">
    <citation type="submission" date="2016-10" db="EMBL/GenBank/DDBJ databases">
        <authorList>
            <person name="Varghese N."/>
            <person name="Submissions S."/>
        </authorList>
    </citation>
    <scope>NUCLEOTIDE SEQUENCE [LARGE SCALE GENOMIC DNA]</scope>
    <source>
        <strain evidence="10">KH1P1</strain>
    </source>
</reference>
<gene>
    <name evidence="9" type="ORF">SAMN04487771_105113</name>
</gene>
<evidence type="ECO:0000256" key="1">
    <source>
        <dbReference type="ARBA" id="ARBA00006479"/>
    </source>
</evidence>
<evidence type="ECO:0000256" key="5">
    <source>
        <dbReference type="ARBA" id="ARBA00022741"/>
    </source>
</evidence>
<dbReference type="EMBL" id="FOIL01000051">
    <property type="protein sequence ID" value="SET83856.1"/>
    <property type="molecule type" value="Genomic_DNA"/>
</dbReference>
<dbReference type="InterPro" id="IPR004654">
    <property type="entry name" value="ROK_glcA"/>
</dbReference>
<evidence type="ECO:0000313" key="10">
    <source>
        <dbReference type="Proteomes" id="UP000199820"/>
    </source>
</evidence>
<dbReference type="GO" id="GO:0005737">
    <property type="term" value="C:cytoplasm"/>
    <property type="evidence" value="ECO:0007669"/>
    <property type="project" value="InterPro"/>
</dbReference>
<evidence type="ECO:0000256" key="7">
    <source>
        <dbReference type="ARBA" id="ARBA00022840"/>
    </source>
</evidence>
<evidence type="ECO:0000313" key="9">
    <source>
        <dbReference type="EMBL" id="SET83856.1"/>
    </source>
</evidence>
<dbReference type="GO" id="GO:0005524">
    <property type="term" value="F:ATP binding"/>
    <property type="evidence" value="ECO:0007669"/>
    <property type="project" value="UniProtKB-KW"/>
</dbReference>
<keyword evidence="5" id="KW-0547">Nucleotide-binding</keyword>
<dbReference type="InterPro" id="IPR043129">
    <property type="entry name" value="ATPase_NBD"/>
</dbReference>
<organism evidence="9 10">
    <name type="scientific">[Clostridium] aminophilum</name>
    <dbReference type="NCBI Taxonomy" id="1526"/>
    <lineage>
        <taxon>Bacteria</taxon>
        <taxon>Bacillati</taxon>
        <taxon>Bacillota</taxon>
        <taxon>Clostridia</taxon>
        <taxon>Lachnospirales</taxon>
        <taxon>Lachnospiraceae</taxon>
    </lineage>
</organism>
<evidence type="ECO:0000256" key="3">
    <source>
        <dbReference type="ARBA" id="ARBA00014701"/>
    </source>
</evidence>
<dbReference type="EC" id="2.7.1.2" evidence="2"/>
<name>A0A1I0HJ35_9FIRM</name>
<dbReference type="InterPro" id="IPR049874">
    <property type="entry name" value="ROK_cs"/>
</dbReference>
<dbReference type="GO" id="GO:0004340">
    <property type="term" value="F:glucokinase activity"/>
    <property type="evidence" value="ECO:0007669"/>
    <property type="project" value="UniProtKB-EC"/>
</dbReference>
<dbReference type="STRING" id="1526.SAMN02910262_02037"/>
<keyword evidence="6 9" id="KW-0418">Kinase</keyword>
<comment type="similarity">
    <text evidence="1">Belongs to the ROK (NagC/XylR) family.</text>
</comment>
<keyword evidence="10" id="KW-1185">Reference proteome</keyword>
<evidence type="ECO:0000256" key="4">
    <source>
        <dbReference type="ARBA" id="ARBA00022679"/>
    </source>
</evidence>
<evidence type="ECO:0000256" key="8">
    <source>
        <dbReference type="ARBA" id="ARBA00032386"/>
    </source>
</evidence>
<keyword evidence="4" id="KW-0808">Transferase</keyword>
<dbReference type="PANTHER" id="PTHR18964">
    <property type="entry name" value="ROK (REPRESSOR, ORF, KINASE) FAMILY"/>
    <property type="match status" value="1"/>
</dbReference>
<evidence type="ECO:0000256" key="6">
    <source>
        <dbReference type="ARBA" id="ARBA00022777"/>
    </source>
</evidence>
<dbReference type="GO" id="GO:0006096">
    <property type="term" value="P:glycolytic process"/>
    <property type="evidence" value="ECO:0007669"/>
    <property type="project" value="InterPro"/>
</dbReference>
<dbReference type="SUPFAM" id="SSF53067">
    <property type="entry name" value="Actin-like ATPase domain"/>
    <property type="match status" value="1"/>
</dbReference>